<name>A0ABR0B813_9CRUS</name>
<sequence>MDGYSTCRFCPFEAATLPHHPSSGKLGKRRILKIGLKPWAVRLTSMMPLIRNVVRNRRNQHWSQYFKSLGRLSPTSVPKKKIDLE</sequence>
<evidence type="ECO:0000313" key="2">
    <source>
        <dbReference type="Proteomes" id="UP001234178"/>
    </source>
</evidence>
<dbReference type="Proteomes" id="UP001234178">
    <property type="component" value="Unassembled WGS sequence"/>
</dbReference>
<dbReference type="EMBL" id="JAOYFB010000040">
    <property type="protein sequence ID" value="KAK4037822.1"/>
    <property type="molecule type" value="Genomic_DNA"/>
</dbReference>
<accession>A0ABR0B813</accession>
<organism evidence="1 2">
    <name type="scientific">Daphnia magna</name>
    <dbReference type="NCBI Taxonomy" id="35525"/>
    <lineage>
        <taxon>Eukaryota</taxon>
        <taxon>Metazoa</taxon>
        <taxon>Ecdysozoa</taxon>
        <taxon>Arthropoda</taxon>
        <taxon>Crustacea</taxon>
        <taxon>Branchiopoda</taxon>
        <taxon>Diplostraca</taxon>
        <taxon>Cladocera</taxon>
        <taxon>Anomopoda</taxon>
        <taxon>Daphniidae</taxon>
        <taxon>Daphnia</taxon>
    </lineage>
</organism>
<gene>
    <name evidence="1" type="ORF">OUZ56_029850</name>
</gene>
<keyword evidence="2" id="KW-1185">Reference proteome</keyword>
<proteinExistence type="predicted"/>
<evidence type="ECO:0000313" key="1">
    <source>
        <dbReference type="EMBL" id="KAK4037822.1"/>
    </source>
</evidence>
<reference evidence="1 2" key="1">
    <citation type="journal article" date="2023" name="Nucleic Acids Res.">
        <title>The hologenome of Daphnia magna reveals possible DNA methylation and microbiome-mediated evolution of the host genome.</title>
        <authorList>
            <person name="Chaturvedi A."/>
            <person name="Li X."/>
            <person name="Dhandapani V."/>
            <person name="Marshall H."/>
            <person name="Kissane S."/>
            <person name="Cuenca-Cambronero M."/>
            <person name="Asole G."/>
            <person name="Calvet F."/>
            <person name="Ruiz-Romero M."/>
            <person name="Marangio P."/>
            <person name="Guigo R."/>
            <person name="Rago D."/>
            <person name="Mirbahai L."/>
            <person name="Eastwood N."/>
            <person name="Colbourne J.K."/>
            <person name="Zhou J."/>
            <person name="Mallon E."/>
            <person name="Orsini L."/>
        </authorList>
    </citation>
    <scope>NUCLEOTIDE SEQUENCE [LARGE SCALE GENOMIC DNA]</scope>
    <source>
        <strain evidence="1">LRV0_1</strain>
    </source>
</reference>
<protein>
    <submittedName>
        <fullName evidence="1">Uncharacterized protein</fullName>
    </submittedName>
</protein>
<comment type="caution">
    <text evidence="1">The sequence shown here is derived from an EMBL/GenBank/DDBJ whole genome shotgun (WGS) entry which is preliminary data.</text>
</comment>